<evidence type="ECO:0000256" key="1">
    <source>
        <dbReference type="SAM" id="SignalP"/>
    </source>
</evidence>
<gene>
    <name evidence="2" type="ORF">E4O92_14025</name>
</gene>
<dbReference type="EMBL" id="SPUM01000094">
    <property type="protein sequence ID" value="TFW31316.1"/>
    <property type="molecule type" value="Genomic_DNA"/>
</dbReference>
<keyword evidence="1" id="KW-0732">Signal</keyword>
<keyword evidence="3" id="KW-1185">Reference proteome</keyword>
<dbReference type="Proteomes" id="UP000297258">
    <property type="component" value="Unassembled WGS sequence"/>
</dbReference>
<name>A0A4Y9SWW4_9BURK</name>
<dbReference type="RefSeq" id="WP_135190357.1">
    <property type="nucleotide sequence ID" value="NZ_SPUM01000094.1"/>
</dbReference>
<evidence type="ECO:0000313" key="2">
    <source>
        <dbReference type="EMBL" id="TFW31316.1"/>
    </source>
</evidence>
<sequence length="197" mass="21619">MMKKLVVFALLFGLMLFRVANADTMKDFVRISCIPEVGLLDVEYRGLHDSVARDPKGLDARTAPLARDGFHDPHGLEFSCDLGGVTYTISADQGPTSNGVCGGNPEVHLTVTRAGDQFLSDVVFGENCYERPSVMRVTVGDGPNSWRGRETQLCHATGKGTDPVVCDWTFGGPDAFGKRFPINQNRLQNMVTRQEPR</sequence>
<dbReference type="OrthoDB" id="8778002at2"/>
<reference evidence="2 3" key="1">
    <citation type="submission" date="2019-03" db="EMBL/GenBank/DDBJ databases">
        <title>Draft genome of Massilia hortus sp. nov., a novel bacterial species of the Oxalobacteraceae family.</title>
        <authorList>
            <person name="Peta V."/>
            <person name="Raths R."/>
            <person name="Bucking H."/>
        </authorList>
    </citation>
    <scope>NUCLEOTIDE SEQUENCE [LARGE SCALE GENOMIC DNA]</scope>
    <source>
        <strain evidence="2 3">ONC3</strain>
    </source>
</reference>
<feature type="signal peptide" evidence="1">
    <location>
        <begin position="1"/>
        <end position="22"/>
    </location>
</feature>
<protein>
    <submittedName>
        <fullName evidence="2">Uncharacterized protein</fullName>
    </submittedName>
</protein>
<evidence type="ECO:0000313" key="3">
    <source>
        <dbReference type="Proteomes" id="UP000297258"/>
    </source>
</evidence>
<organism evidence="2 3">
    <name type="scientific">Massilia horti</name>
    <dbReference type="NCBI Taxonomy" id="2562153"/>
    <lineage>
        <taxon>Bacteria</taxon>
        <taxon>Pseudomonadati</taxon>
        <taxon>Pseudomonadota</taxon>
        <taxon>Betaproteobacteria</taxon>
        <taxon>Burkholderiales</taxon>
        <taxon>Oxalobacteraceae</taxon>
        <taxon>Telluria group</taxon>
        <taxon>Massilia</taxon>
    </lineage>
</organism>
<dbReference type="AlphaFoldDB" id="A0A4Y9SWW4"/>
<accession>A0A4Y9SWW4</accession>
<proteinExistence type="predicted"/>
<comment type="caution">
    <text evidence="2">The sequence shown here is derived from an EMBL/GenBank/DDBJ whole genome shotgun (WGS) entry which is preliminary data.</text>
</comment>
<feature type="chain" id="PRO_5021502728" evidence="1">
    <location>
        <begin position="23"/>
        <end position="197"/>
    </location>
</feature>